<protein>
    <submittedName>
        <fullName evidence="2">Uncharacterized protein</fullName>
    </submittedName>
</protein>
<name>A0ABP0G5W7_CLALP</name>
<keyword evidence="3" id="KW-1185">Reference proteome</keyword>
<reference evidence="2 3" key="1">
    <citation type="submission" date="2024-02" db="EMBL/GenBank/DDBJ databases">
        <authorList>
            <person name="Daric V."/>
            <person name="Darras S."/>
        </authorList>
    </citation>
    <scope>NUCLEOTIDE SEQUENCE [LARGE SCALE GENOMIC DNA]</scope>
</reference>
<proteinExistence type="predicted"/>
<evidence type="ECO:0000313" key="1">
    <source>
        <dbReference type="EMBL" id="CAK8686261.1"/>
    </source>
</evidence>
<dbReference type="EMBL" id="CAWYQH010000102">
    <property type="protein sequence ID" value="CAK8686261.1"/>
    <property type="molecule type" value="Genomic_DNA"/>
</dbReference>
<gene>
    <name evidence="1" type="ORF">CVLEPA_LOCUS18210</name>
    <name evidence="2" type="ORF">CVLEPA_LOCUS18217</name>
</gene>
<evidence type="ECO:0000313" key="2">
    <source>
        <dbReference type="EMBL" id="CAK8686268.1"/>
    </source>
</evidence>
<evidence type="ECO:0000313" key="3">
    <source>
        <dbReference type="Proteomes" id="UP001642483"/>
    </source>
</evidence>
<dbReference type="Proteomes" id="UP001642483">
    <property type="component" value="Unassembled WGS sequence"/>
</dbReference>
<comment type="caution">
    <text evidence="2">The sequence shown here is derived from an EMBL/GenBank/DDBJ whole genome shotgun (WGS) entry which is preliminary data.</text>
</comment>
<organism evidence="2 3">
    <name type="scientific">Clavelina lepadiformis</name>
    <name type="common">Light-bulb sea squirt</name>
    <name type="synonym">Ascidia lepadiformis</name>
    <dbReference type="NCBI Taxonomy" id="159417"/>
    <lineage>
        <taxon>Eukaryota</taxon>
        <taxon>Metazoa</taxon>
        <taxon>Chordata</taxon>
        <taxon>Tunicata</taxon>
        <taxon>Ascidiacea</taxon>
        <taxon>Aplousobranchia</taxon>
        <taxon>Clavelinidae</taxon>
        <taxon>Clavelina</taxon>
    </lineage>
</organism>
<accession>A0ABP0G5W7</accession>
<dbReference type="EMBL" id="CAWYQH010000102">
    <property type="protein sequence ID" value="CAK8686268.1"/>
    <property type="molecule type" value="Genomic_DNA"/>
</dbReference>
<sequence length="105" mass="11939">MQNSEASCFETGQQFTPMLNSIVPQLENEANEFKGAVADSENLTEKIVQKYNDCNMSALKFSDKENTNCKNIKSNIVCLSETKEKDKRNHFCCTVCDKSFKKNQL</sequence>